<gene>
    <name evidence="2" type="ORF">CLCOS_06480</name>
    <name evidence="1" type="ORF">WX73_01925</name>
</gene>
<dbReference type="AlphaFoldDB" id="A0A166RQZ6"/>
<keyword evidence="4" id="KW-1185">Reference proteome</keyword>
<name>A0A166RQZ6_9CLOT</name>
<dbReference type="EMBL" id="LROR01000029">
    <property type="protein sequence ID" value="OBR97054.1"/>
    <property type="molecule type" value="Genomic_DNA"/>
</dbReference>
<evidence type="ECO:0000313" key="4">
    <source>
        <dbReference type="Proteomes" id="UP000093694"/>
    </source>
</evidence>
<dbReference type="Proteomes" id="UP000093694">
    <property type="component" value="Unassembled WGS sequence"/>
</dbReference>
<reference evidence="2 4" key="2">
    <citation type="journal article" date="2016" name="Front. Microbiol.">
        <title>Industrial Acetogenic Biocatalysts: A Comparative Metabolic and Genomic Analysis.</title>
        <authorList>
            <person name="Bengelsdorf F."/>
            <person name="Poehlein A."/>
            <person name="Sonja S."/>
            <person name="Erz C."/>
            <person name="Hummel T."/>
            <person name="Hoffmeister S."/>
            <person name="Daniel R."/>
            <person name="Durre P."/>
        </authorList>
    </citation>
    <scope>NUCLEOTIDE SEQUENCE [LARGE SCALE GENOMIC DNA]</scope>
    <source>
        <strain evidence="2 4">PTA-10522</strain>
    </source>
</reference>
<proteinExistence type="predicted"/>
<evidence type="ECO:0000313" key="3">
    <source>
        <dbReference type="Proteomes" id="UP000077384"/>
    </source>
</evidence>
<sequence>MLSEKDIRATASNKAGLYSIIKHFLRSLYYRSFIFLVQYNNQLWACGKYL</sequence>
<dbReference type="RefSeq" id="WP_156496172.1">
    <property type="nucleotide sequence ID" value="NZ_LITQ01000028.1"/>
</dbReference>
<evidence type="ECO:0000313" key="1">
    <source>
        <dbReference type="EMBL" id="OAA91013.1"/>
    </source>
</evidence>
<dbReference type="EMBL" id="LITQ01000028">
    <property type="protein sequence ID" value="OAA91013.1"/>
    <property type="molecule type" value="Genomic_DNA"/>
</dbReference>
<reference evidence="1 3" key="1">
    <citation type="journal article" date="2015" name="Biotechnol. Bioeng.">
        <title>Genome sequence and phenotypic characterization of Caulobacter segnis.</title>
        <authorList>
            <person name="Patel S."/>
            <person name="Fletcher B."/>
            <person name="Scott D.C."/>
            <person name="Ely B."/>
        </authorList>
    </citation>
    <scope>NUCLEOTIDE SEQUENCE [LARGE SCALE GENOMIC DNA]</scope>
    <source>
        <strain evidence="1 3">PS02</strain>
    </source>
</reference>
<comment type="caution">
    <text evidence="1">The sequence shown here is derived from an EMBL/GenBank/DDBJ whole genome shotgun (WGS) entry which is preliminary data.</text>
</comment>
<accession>A0A166RQZ6</accession>
<evidence type="ECO:0000313" key="2">
    <source>
        <dbReference type="EMBL" id="OBR97054.1"/>
    </source>
</evidence>
<dbReference type="Proteomes" id="UP000077384">
    <property type="component" value="Unassembled WGS sequence"/>
</dbReference>
<protein>
    <submittedName>
        <fullName evidence="1">Uncharacterized protein</fullName>
    </submittedName>
</protein>
<dbReference type="PATRIC" id="fig|1705578.3.peg.2180"/>
<organism evidence="1 3">
    <name type="scientific">Clostridium coskatii</name>
    <dbReference type="NCBI Taxonomy" id="1705578"/>
    <lineage>
        <taxon>Bacteria</taxon>
        <taxon>Bacillati</taxon>
        <taxon>Bacillota</taxon>
        <taxon>Clostridia</taxon>
        <taxon>Eubacteriales</taxon>
        <taxon>Clostridiaceae</taxon>
        <taxon>Clostridium</taxon>
    </lineage>
</organism>